<gene>
    <name evidence="1" type="ORF">MtrunA17_Chr1g0187561</name>
</gene>
<protein>
    <submittedName>
        <fullName evidence="1">Uncharacterized protein</fullName>
    </submittedName>
</protein>
<sequence>MIQGLLRVTREKEIEVLVTEIDGLKFKLTDGLMLHMMVLFISPTLHQNTQSRILS</sequence>
<dbReference type="Gramene" id="rna4291">
    <property type="protein sequence ID" value="RHN80376.1"/>
    <property type="gene ID" value="gene4291"/>
</dbReference>
<reference evidence="1" key="1">
    <citation type="journal article" date="2018" name="Nat. Plants">
        <title>Whole-genome landscape of Medicago truncatula symbiotic genes.</title>
        <authorList>
            <person name="Pecrix Y."/>
            <person name="Gamas P."/>
            <person name="Carrere S."/>
        </authorList>
    </citation>
    <scope>NUCLEOTIDE SEQUENCE</scope>
    <source>
        <tissue evidence="1">Leaves</tissue>
    </source>
</reference>
<dbReference type="AlphaFoldDB" id="A0A396JQ21"/>
<dbReference type="EMBL" id="PSQE01000001">
    <property type="protein sequence ID" value="RHN80376.1"/>
    <property type="molecule type" value="Genomic_DNA"/>
</dbReference>
<name>A0A396JQ21_MEDTR</name>
<evidence type="ECO:0000313" key="1">
    <source>
        <dbReference type="EMBL" id="RHN80376.1"/>
    </source>
</evidence>
<accession>A0A396JQ21</accession>
<proteinExistence type="predicted"/>
<dbReference type="Proteomes" id="UP000265566">
    <property type="component" value="Chromosome 1"/>
</dbReference>
<comment type="caution">
    <text evidence="1">The sequence shown here is derived from an EMBL/GenBank/DDBJ whole genome shotgun (WGS) entry which is preliminary data.</text>
</comment>
<organism evidence="1">
    <name type="scientific">Medicago truncatula</name>
    <name type="common">Barrel medic</name>
    <name type="synonym">Medicago tribuloides</name>
    <dbReference type="NCBI Taxonomy" id="3880"/>
    <lineage>
        <taxon>Eukaryota</taxon>
        <taxon>Viridiplantae</taxon>
        <taxon>Streptophyta</taxon>
        <taxon>Embryophyta</taxon>
        <taxon>Tracheophyta</taxon>
        <taxon>Spermatophyta</taxon>
        <taxon>Magnoliopsida</taxon>
        <taxon>eudicotyledons</taxon>
        <taxon>Gunneridae</taxon>
        <taxon>Pentapetalae</taxon>
        <taxon>rosids</taxon>
        <taxon>fabids</taxon>
        <taxon>Fabales</taxon>
        <taxon>Fabaceae</taxon>
        <taxon>Papilionoideae</taxon>
        <taxon>50 kb inversion clade</taxon>
        <taxon>NPAAA clade</taxon>
        <taxon>Hologalegina</taxon>
        <taxon>IRL clade</taxon>
        <taxon>Trifolieae</taxon>
        <taxon>Medicago</taxon>
    </lineage>
</organism>